<proteinExistence type="inferred from homology"/>
<dbReference type="GO" id="GO:0004803">
    <property type="term" value="F:transposase activity"/>
    <property type="evidence" value="ECO:0007669"/>
    <property type="project" value="InterPro"/>
</dbReference>
<dbReference type="Pfam" id="PF00872">
    <property type="entry name" value="Transposase_mut"/>
    <property type="match status" value="1"/>
</dbReference>
<evidence type="ECO:0000256" key="4">
    <source>
        <dbReference type="ARBA" id="ARBA00023125"/>
    </source>
</evidence>
<evidence type="ECO:0000256" key="5">
    <source>
        <dbReference type="ARBA" id="ARBA00023172"/>
    </source>
</evidence>
<organism evidence="6 7">
    <name type="scientific">Streptomyces lividans 1326</name>
    <dbReference type="NCBI Taxonomy" id="1200984"/>
    <lineage>
        <taxon>Bacteria</taxon>
        <taxon>Bacillati</taxon>
        <taxon>Actinomycetota</taxon>
        <taxon>Actinomycetes</taxon>
        <taxon>Kitasatosporales</taxon>
        <taxon>Streptomycetaceae</taxon>
        <taxon>Streptomyces</taxon>
    </lineage>
</organism>
<keyword evidence="5" id="KW-0233">DNA recombination</keyword>
<keyword evidence="4" id="KW-0238">DNA-binding</keyword>
<comment type="function">
    <text evidence="1">Required for the transposition of the insertion element.</text>
</comment>
<dbReference type="Proteomes" id="UP000014062">
    <property type="component" value="Chromosome"/>
</dbReference>
<name>A0A7U9DR07_STRLI</name>
<evidence type="ECO:0000313" key="6">
    <source>
        <dbReference type="EMBL" id="EOY48541.1"/>
    </source>
</evidence>
<evidence type="ECO:0000256" key="1">
    <source>
        <dbReference type="ARBA" id="ARBA00002190"/>
    </source>
</evidence>
<dbReference type="AlphaFoldDB" id="A0A7U9DR07"/>
<sequence>MRRPPSAQAVELEKFTPFLRFDTRIHRTVCATNAIESVNARQETPARL</sequence>
<evidence type="ECO:0000256" key="2">
    <source>
        <dbReference type="ARBA" id="ARBA00010961"/>
    </source>
</evidence>
<comment type="similarity">
    <text evidence="2">Belongs to the transposase mutator family.</text>
</comment>
<reference evidence="7" key="1">
    <citation type="journal article" date="2013" name="Genome Biol. Evol.">
        <title>The genome sequence of Streptomyces lividans 66 reveals a novel tRNA-dependent peptide biosynthetic system within a metal-related genomic island.</title>
        <authorList>
            <person name="Cruz-Morales P."/>
            <person name="Vijgenboom E."/>
            <person name="Iruegas-Bocardo F."/>
            <person name="Girard G."/>
            <person name="Yanez-Guerra L.A."/>
            <person name="Ramos-Aboites H.E."/>
            <person name="Pernodet J.L."/>
            <person name="Anne J."/>
            <person name="van Wezel G.P."/>
            <person name="Barona-Gomez F."/>
        </authorList>
    </citation>
    <scope>NUCLEOTIDE SEQUENCE [LARGE SCALE GENOMIC DNA]</scope>
    <source>
        <strain evidence="7">1326</strain>
    </source>
</reference>
<dbReference type="GO" id="GO:0006313">
    <property type="term" value="P:DNA transposition"/>
    <property type="evidence" value="ECO:0007669"/>
    <property type="project" value="InterPro"/>
</dbReference>
<dbReference type="InterPro" id="IPR001207">
    <property type="entry name" value="Transposase_mutator"/>
</dbReference>
<dbReference type="GO" id="GO:0003677">
    <property type="term" value="F:DNA binding"/>
    <property type="evidence" value="ECO:0007669"/>
    <property type="project" value="UniProtKB-KW"/>
</dbReference>
<protein>
    <recommendedName>
        <fullName evidence="8">Transposase</fullName>
    </recommendedName>
</protein>
<keyword evidence="3" id="KW-0815">Transposition</keyword>
<evidence type="ECO:0000256" key="3">
    <source>
        <dbReference type="ARBA" id="ARBA00022578"/>
    </source>
</evidence>
<accession>A0A7U9DR07</accession>
<dbReference type="EMBL" id="CM001889">
    <property type="protein sequence ID" value="EOY48541.1"/>
    <property type="molecule type" value="Genomic_DNA"/>
</dbReference>
<gene>
    <name evidence="6" type="ORF">SLI_3828</name>
</gene>
<evidence type="ECO:0000313" key="7">
    <source>
        <dbReference type="Proteomes" id="UP000014062"/>
    </source>
</evidence>
<evidence type="ECO:0008006" key="8">
    <source>
        <dbReference type="Google" id="ProtNLM"/>
    </source>
</evidence>